<comment type="cofactor">
    <cofactor evidence="1 7">
        <name>pyridoxal 5'-phosphate</name>
        <dbReference type="ChEBI" id="CHEBI:597326"/>
    </cofactor>
</comment>
<dbReference type="Pfam" id="PF01053">
    <property type="entry name" value="Cys_Met_Meta_PP"/>
    <property type="match status" value="1"/>
</dbReference>
<sequence length="402" mass="43905">MIEEPMSKPTKPASTRHKSSTEAVHSGRDPSASYGFVNPPVYRGSTVVFPTLDALTARDQPYTYGRRGTPTVSALQEAICKLEGGDATFLTASGLQAVTTSLLAFVEAGDHVLITDSVYQPTRHFCDTVLARLGVTTTYYDPCIGSDLAALITPQTRVVFTESPGSQTFEVQDIPAISEIARTHNLWHVTDNTWASPLYFDALAHGADVSIQAATKYIVGHADAMLGAITTNTRAKPQVLRMHGALGVCPGSEETYLGLRGLRTLPLRLERHFRSALEIASWLEARPEIERVLHPGLPNDPGHAIWKRDFTGASGLFSAVLTPAPREAVAAFVDSLEFFGMGYSWGGYESLILPFDPRSYRTATKWEYDGQALRFHIGLEDVDDLKTDLEAGFARFNAARQS</sequence>
<dbReference type="EC" id="4.4.1.8" evidence="9"/>
<dbReference type="PANTHER" id="PTHR43500:SF1">
    <property type="entry name" value="CYSTATHIONINE BETA-LYASE-RELATED"/>
    <property type="match status" value="1"/>
</dbReference>
<evidence type="ECO:0000256" key="1">
    <source>
        <dbReference type="ARBA" id="ARBA00001933"/>
    </source>
</evidence>
<dbReference type="Proteomes" id="UP000033187">
    <property type="component" value="Chromosome 1"/>
</dbReference>
<dbReference type="GO" id="GO:0047804">
    <property type="term" value="F:cysteine-S-conjugate beta-lyase activity"/>
    <property type="evidence" value="ECO:0007669"/>
    <property type="project" value="InterPro"/>
</dbReference>
<feature type="modified residue" description="N6-(pyridoxal phosphate)lysine" evidence="6">
    <location>
        <position position="216"/>
    </location>
</feature>
<dbReference type="PANTHER" id="PTHR43500">
    <property type="entry name" value="CYSTATHIONINE BETA-LYASE-RELATED"/>
    <property type="match status" value="1"/>
</dbReference>
<dbReference type="GO" id="GO:0030170">
    <property type="term" value="F:pyridoxal phosphate binding"/>
    <property type="evidence" value="ECO:0007669"/>
    <property type="project" value="InterPro"/>
</dbReference>
<evidence type="ECO:0000256" key="2">
    <source>
        <dbReference type="ARBA" id="ARBA00009077"/>
    </source>
</evidence>
<keyword evidence="10" id="KW-1185">Reference proteome</keyword>
<evidence type="ECO:0000256" key="4">
    <source>
        <dbReference type="ARBA" id="ARBA00023239"/>
    </source>
</evidence>
<evidence type="ECO:0000256" key="3">
    <source>
        <dbReference type="ARBA" id="ARBA00022898"/>
    </source>
</evidence>
<dbReference type="PIRSF" id="PIRSF001434">
    <property type="entry name" value="CGS"/>
    <property type="match status" value="1"/>
</dbReference>
<evidence type="ECO:0000256" key="8">
    <source>
        <dbReference type="SAM" id="MobiDB-lite"/>
    </source>
</evidence>
<accession>A0A0D6JK60</accession>
<dbReference type="InterPro" id="IPR015424">
    <property type="entry name" value="PyrdxlP-dep_Trfase"/>
</dbReference>
<dbReference type="InterPro" id="IPR015422">
    <property type="entry name" value="PyrdxlP-dep_Trfase_small"/>
</dbReference>
<evidence type="ECO:0000256" key="6">
    <source>
        <dbReference type="PIRSR" id="PIRSR001434-2"/>
    </source>
</evidence>
<dbReference type="EMBL" id="LN829119">
    <property type="protein sequence ID" value="CPR22072.1"/>
    <property type="molecule type" value="Genomic_DNA"/>
</dbReference>
<name>A0A0D6JK60_9HYPH</name>
<proteinExistence type="inferred from homology"/>
<dbReference type="GO" id="GO:0019450">
    <property type="term" value="P:L-cysteine catabolic process to pyruvate"/>
    <property type="evidence" value="ECO:0007669"/>
    <property type="project" value="TreeGrafter"/>
</dbReference>
<keyword evidence="3 6" id="KW-0663">Pyridoxal phosphate</keyword>
<evidence type="ECO:0000313" key="10">
    <source>
        <dbReference type="Proteomes" id="UP000033187"/>
    </source>
</evidence>
<dbReference type="InterPro" id="IPR000277">
    <property type="entry name" value="Cys/Met-Metab_PyrdxlP-dep_enz"/>
</dbReference>
<comment type="similarity">
    <text evidence="2 7">Belongs to the trans-sulfuration enzymes family.</text>
</comment>
<dbReference type="FunFam" id="3.40.640.10:FF:000046">
    <property type="entry name" value="Cystathionine gamma-lyase"/>
    <property type="match status" value="1"/>
</dbReference>
<dbReference type="Gene3D" id="3.40.640.10">
    <property type="entry name" value="Type I PLP-dependent aspartate aminotransferase-like (Major domain)"/>
    <property type="match status" value="1"/>
</dbReference>
<keyword evidence="4 9" id="KW-0456">Lyase</keyword>
<dbReference type="AlphaFoldDB" id="A0A0D6JK60"/>
<protein>
    <submittedName>
        <fullName evidence="9">Putative cystathionine beta-lyase</fullName>
        <ecNumber evidence="9">4.4.1.8</ecNumber>
    </submittedName>
</protein>
<dbReference type="GO" id="GO:0019346">
    <property type="term" value="P:transsulfuration"/>
    <property type="evidence" value="ECO:0007669"/>
    <property type="project" value="InterPro"/>
</dbReference>
<dbReference type="InterPro" id="IPR006233">
    <property type="entry name" value="Cys_b_lyase_bac"/>
</dbReference>
<dbReference type="KEGG" id="fiy:BN1229_v1_3505"/>
<dbReference type="CDD" id="cd00614">
    <property type="entry name" value="CGS_like"/>
    <property type="match status" value="1"/>
</dbReference>
<evidence type="ECO:0000313" key="9">
    <source>
        <dbReference type="EMBL" id="CPR22072.1"/>
    </source>
</evidence>
<dbReference type="KEGG" id="fil:BN1229_v1_2409"/>
<reference evidence="10" key="1">
    <citation type="submission" date="2015-02" db="EMBL/GenBank/DDBJ databases">
        <authorList>
            <person name="Chooi Y.-H."/>
        </authorList>
    </citation>
    <scope>NUCLEOTIDE SEQUENCE [LARGE SCALE GENOMIC DNA]</scope>
    <source>
        <strain evidence="10">strain Y</strain>
    </source>
</reference>
<feature type="region of interest" description="Disordered" evidence="8">
    <location>
        <begin position="1"/>
        <end position="32"/>
    </location>
</feature>
<dbReference type="NCBIfam" id="TIGR01324">
    <property type="entry name" value="cysta_beta_ly_B"/>
    <property type="match status" value="1"/>
</dbReference>
<organism evidence="9 10">
    <name type="scientific">Candidatus Filomicrobium marinum</name>
    <dbReference type="NCBI Taxonomy" id="1608628"/>
    <lineage>
        <taxon>Bacteria</taxon>
        <taxon>Pseudomonadati</taxon>
        <taxon>Pseudomonadota</taxon>
        <taxon>Alphaproteobacteria</taxon>
        <taxon>Hyphomicrobiales</taxon>
        <taxon>Hyphomicrobiaceae</taxon>
        <taxon>Filomicrobium</taxon>
    </lineage>
</organism>
<evidence type="ECO:0000256" key="5">
    <source>
        <dbReference type="ARBA" id="ARBA00047517"/>
    </source>
</evidence>
<dbReference type="SUPFAM" id="SSF53383">
    <property type="entry name" value="PLP-dependent transferases"/>
    <property type="match status" value="1"/>
</dbReference>
<dbReference type="InterPro" id="IPR015421">
    <property type="entry name" value="PyrdxlP-dep_Trfase_major"/>
</dbReference>
<evidence type="ECO:0000256" key="7">
    <source>
        <dbReference type="RuleBase" id="RU362118"/>
    </source>
</evidence>
<dbReference type="Gene3D" id="3.90.1150.10">
    <property type="entry name" value="Aspartate Aminotransferase, domain 1"/>
    <property type="match status" value="1"/>
</dbReference>
<gene>
    <name evidence="9" type="primary">metC</name>
    <name evidence="9" type="ORF">YBN1229_v1_3505</name>
</gene>
<comment type="catalytic activity">
    <reaction evidence="5">
        <text>L,L-cystathionine + H2O = L-homocysteine + pyruvate + NH4(+)</text>
        <dbReference type="Rhea" id="RHEA:13965"/>
        <dbReference type="ChEBI" id="CHEBI:15361"/>
        <dbReference type="ChEBI" id="CHEBI:15377"/>
        <dbReference type="ChEBI" id="CHEBI:28938"/>
        <dbReference type="ChEBI" id="CHEBI:58161"/>
        <dbReference type="ChEBI" id="CHEBI:58199"/>
    </reaction>
</comment>